<organism evidence="8 9">
    <name type="scientific">Candidatus Yonathbacteria bacterium RIFCSPHIGHO2_02_FULL_44_14</name>
    <dbReference type="NCBI Taxonomy" id="1802724"/>
    <lineage>
        <taxon>Bacteria</taxon>
        <taxon>Candidatus Yonathiibacteriota</taxon>
    </lineage>
</organism>
<evidence type="ECO:0000256" key="2">
    <source>
        <dbReference type="ARBA" id="ARBA00022481"/>
    </source>
</evidence>
<evidence type="ECO:0000256" key="3">
    <source>
        <dbReference type="ARBA" id="ARBA00022692"/>
    </source>
</evidence>
<dbReference type="Pfam" id="PF07963">
    <property type="entry name" value="N_methyl"/>
    <property type="match status" value="1"/>
</dbReference>
<evidence type="ECO:0000313" key="8">
    <source>
        <dbReference type="EMBL" id="OHA81043.1"/>
    </source>
</evidence>
<keyword evidence="3 6" id="KW-0812">Transmembrane</keyword>
<dbReference type="InterPro" id="IPR013545">
    <property type="entry name" value="T2SS_protein-GspG_C"/>
</dbReference>
<dbReference type="Gene3D" id="3.30.700.10">
    <property type="entry name" value="Glycoprotein, Type 4 Pilin"/>
    <property type="match status" value="1"/>
</dbReference>
<feature type="transmembrane region" description="Helical" evidence="6">
    <location>
        <begin position="6"/>
        <end position="27"/>
    </location>
</feature>
<dbReference type="NCBIfam" id="TIGR02532">
    <property type="entry name" value="IV_pilin_GFxxxE"/>
    <property type="match status" value="1"/>
</dbReference>
<dbReference type="GO" id="GO:0016020">
    <property type="term" value="C:membrane"/>
    <property type="evidence" value="ECO:0007669"/>
    <property type="project" value="UniProtKB-SubCell"/>
</dbReference>
<dbReference type="AlphaFoldDB" id="A0A1G2S7G3"/>
<evidence type="ECO:0000256" key="1">
    <source>
        <dbReference type="ARBA" id="ARBA00004167"/>
    </source>
</evidence>
<gene>
    <name evidence="8" type="ORF">A3D51_01680</name>
</gene>
<evidence type="ECO:0000256" key="6">
    <source>
        <dbReference type="SAM" id="Phobius"/>
    </source>
</evidence>
<evidence type="ECO:0000259" key="7">
    <source>
        <dbReference type="Pfam" id="PF08334"/>
    </source>
</evidence>
<dbReference type="InterPro" id="IPR045584">
    <property type="entry name" value="Pilin-like"/>
</dbReference>
<dbReference type="GO" id="GO:0015628">
    <property type="term" value="P:protein secretion by the type II secretion system"/>
    <property type="evidence" value="ECO:0007669"/>
    <property type="project" value="InterPro"/>
</dbReference>
<keyword evidence="4 6" id="KW-1133">Transmembrane helix</keyword>
<evidence type="ECO:0000256" key="4">
    <source>
        <dbReference type="ARBA" id="ARBA00022989"/>
    </source>
</evidence>
<dbReference type="InterPro" id="IPR000983">
    <property type="entry name" value="Bac_GSPG_pilin"/>
</dbReference>
<dbReference type="Pfam" id="PF08334">
    <property type="entry name" value="T2SSG"/>
    <property type="match status" value="1"/>
</dbReference>
<evidence type="ECO:0000313" key="9">
    <source>
        <dbReference type="Proteomes" id="UP000179118"/>
    </source>
</evidence>
<dbReference type="PRINTS" id="PR00813">
    <property type="entry name" value="BCTERIALGSPG"/>
</dbReference>
<dbReference type="EMBL" id="MHUT01000011">
    <property type="protein sequence ID" value="OHA81043.1"/>
    <property type="molecule type" value="Genomic_DNA"/>
</dbReference>
<dbReference type="PANTHER" id="PTHR30093:SF44">
    <property type="entry name" value="TYPE II SECRETION SYSTEM CORE PROTEIN G"/>
    <property type="match status" value="1"/>
</dbReference>
<sequence>MHDWGFTLIEILVVVAIVGILSSIVIAKLNTAREKARDAQRVASVNQITNAVALYQNDNGGLPPGGDGVEYLNGNPEWIPGLVPKYISAIPSDPIDVDEHKFHYSRQGNDYEVISFLEQNGNQAACGDGGSSCQYYEKASGKFLALANPGASGWRFASSTEIVTSQPATATTTDEIIPPPIASLPAPTELRV</sequence>
<accession>A0A1G2S7G3</accession>
<keyword evidence="5 6" id="KW-0472">Membrane</keyword>
<proteinExistence type="predicted"/>
<dbReference type="Proteomes" id="UP000179118">
    <property type="component" value="Unassembled WGS sequence"/>
</dbReference>
<evidence type="ECO:0000256" key="5">
    <source>
        <dbReference type="ARBA" id="ARBA00023136"/>
    </source>
</evidence>
<feature type="domain" description="Type II secretion system protein GspG C-terminal" evidence="7">
    <location>
        <begin position="32"/>
        <end position="116"/>
    </location>
</feature>
<dbReference type="GO" id="GO:0015627">
    <property type="term" value="C:type II protein secretion system complex"/>
    <property type="evidence" value="ECO:0007669"/>
    <property type="project" value="InterPro"/>
</dbReference>
<dbReference type="InterPro" id="IPR012902">
    <property type="entry name" value="N_methyl_site"/>
</dbReference>
<comment type="caution">
    <text evidence="8">The sequence shown here is derived from an EMBL/GenBank/DDBJ whole genome shotgun (WGS) entry which is preliminary data.</text>
</comment>
<dbReference type="PANTHER" id="PTHR30093">
    <property type="entry name" value="GENERAL SECRETION PATHWAY PROTEIN G"/>
    <property type="match status" value="1"/>
</dbReference>
<protein>
    <recommendedName>
        <fullName evidence="7">Type II secretion system protein GspG C-terminal domain-containing protein</fullName>
    </recommendedName>
</protein>
<dbReference type="SUPFAM" id="SSF54523">
    <property type="entry name" value="Pili subunits"/>
    <property type="match status" value="1"/>
</dbReference>
<name>A0A1G2S7G3_9BACT</name>
<reference evidence="8 9" key="1">
    <citation type="journal article" date="2016" name="Nat. Commun.">
        <title>Thousands of microbial genomes shed light on interconnected biogeochemical processes in an aquifer system.</title>
        <authorList>
            <person name="Anantharaman K."/>
            <person name="Brown C.T."/>
            <person name="Hug L.A."/>
            <person name="Sharon I."/>
            <person name="Castelle C.J."/>
            <person name="Probst A.J."/>
            <person name="Thomas B.C."/>
            <person name="Singh A."/>
            <person name="Wilkins M.J."/>
            <person name="Karaoz U."/>
            <person name="Brodie E.L."/>
            <person name="Williams K.H."/>
            <person name="Hubbard S.S."/>
            <person name="Banfield J.F."/>
        </authorList>
    </citation>
    <scope>NUCLEOTIDE SEQUENCE [LARGE SCALE GENOMIC DNA]</scope>
</reference>
<keyword evidence="2" id="KW-0488">Methylation</keyword>
<comment type="subcellular location">
    <subcellularLocation>
        <location evidence="1">Membrane</location>
        <topology evidence="1">Single-pass membrane protein</topology>
    </subcellularLocation>
</comment>